<dbReference type="InterPro" id="IPR024688">
    <property type="entry name" value="Mac_dom"/>
</dbReference>
<dbReference type="GO" id="GO:0005829">
    <property type="term" value="C:cytosol"/>
    <property type="evidence" value="ECO:0007669"/>
    <property type="project" value="TreeGrafter"/>
</dbReference>
<dbReference type="Proteomes" id="UP000325684">
    <property type="component" value="Unassembled WGS sequence"/>
</dbReference>
<comment type="function">
    <text evidence="6">Acetyltransferase implicated in the O-acetylation of Nod factors.</text>
</comment>
<evidence type="ECO:0000256" key="7">
    <source>
        <dbReference type="ARBA" id="ARBA00067695"/>
    </source>
</evidence>
<keyword evidence="5" id="KW-0012">Acyltransferase</keyword>
<dbReference type="InterPro" id="IPR011004">
    <property type="entry name" value="Trimer_LpxA-like_sf"/>
</dbReference>
<feature type="domain" description="Maltose/galactoside acetyltransferase" evidence="8">
    <location>
        <begin position="6"/>
        <end position="60"/>
    </location>
</feature>
<name>A0A5N3PHN8_9HYPH</name>
<dbReference type="InterPro" id="IPR051159">
    <property type="entry name" value="Hexapeptide_acetyltransf"/>
</dbReference>
<dbReference type="Gene3D" id="2.160.10.10">
    <property type="entry name" value="Hexapeptide repeat proteins"/>
    <property type="match status" value="1"/>
</dbReference>
<keyword evidence="3 9" id="KW-0808">Transferase</keyword>
<dbReference type="Pfam" id="PF00132">
    <property type="entry name" value="Hexapep"/>
    <property type="match status" value="1"/>
</dbReference>
<dbReference type="FunFam" id="2.160.10.10:FF:000025">
    <property type="entry name" value="Hexapeptide-repeat containing-acetyltransferase"/>
    <property type="match status" value="1"/>
</dbReference>
<gene>
    <name evidence="9" type="ORF">FEZ63_01625</name>
</gene>
<dbReference type="GO" id="GO:0016407">
    <property type="term" value="F:acetyltransferase activity"/>
    <property type="evidence" value="ECO:0007669"/>
    <property type="project" value="InterPro"/>
</dbReference>
<dbReference type="CDD" id="cd03357">
    <property type="entry name" value="LbH_MAT_GAT"/>
    <property type="match status" value="1"/>
</dbReference>
<evidence type="ECO:0000259" key="8">
    <source>
        <dbReference type="SMART" id="SM01266"/>
    </source>
</evidence>
<comment type="caution">
    <text evidence="9">The sequence shown here is derived from an EMBL/GenBank/DDBJ whole genome shotgun (WGS) entry which is preliminary data.</text>
</comment>
<dbReference type="EMBL" id="VCMV01000003">
    <property type="protein sequence ID" value="KAB0269261.1"/>
    <property type="molecule type" value="Genomic_DNA"/>
</dbReference>
<sequence>MSRSEKDKMLAGELYNAGSPEIQADLLATGAWLKRYNEALGQSPDHWHALLSERFAEVGQGAVIRPPFFCDYGFNIRIGAHAFLNFNCVILDVVEVTIGDGAQIGPAVQIYTADHPRDPEQRRAGLEFGRPVHIGRHVWIGGGAIILPGITIGDYAVVGAGSVVTRDVSEGATVIGNPARNARSSTAS</sequence>
<keyword evidence="10" id="KW-1185">Reference proteome</keyword>
<proteinExistence type="inferred from homology"/>
<dbReference type="RefSeq" id="WP_150942319.1">
    <property type="nucleotide sequence ID" value="NZ_VCMV01000003.1"/>
</dbReference>
<dbReference type="GO" id="GO:0008374">
    <property type="term" value="F:O-acyltransferase activity"/>
    <property type="evidence" value="ECO:0007669"/>
    <property type="project" value="TreeGrafter"/>
</dbReference>
<evidence type="ECO:0000313" key="9">
    <source>
        <dbReference type="EMBL" id="KAB0269261.1"/>
    </source>
</evidence>
<evidence type="ECO:0000256" key="4">
    <source>
        <dbReference type="ARBA" id="ARBA00022737"/>
    </source>
</evidence>
<evidence type="ECO:0000256" key="2">
    <source>
        <dbReference type="ARBA" id="ARBA00022458"/>
    </source>
</evidence>
<protein>
    <recommendedName>
        <fullName evidence="7">Nodulation protein L</fullName>
    </recommendedName>
</protein>
<dbReference type="SMART" id="SM01266">
    <property type="entry name" value="Mac"/>
    <property type="match status" value="1"/>
</dbReference>
<evidence type="ECO:0000256" key="1">
    <source>
        <dbReference type="ARBA" id="ARBA00007274"/>
    </source>
</evidence>
<evidence type="ECO:0000313" key="10">
    <source>
        <dbReference type="Proteomes" id="UP000325684"/>
    </source>
</evidence>
<dbReference type="PANTHER" id="PTHR23416">
    <property type="entry name" value="SIALIC ACID SYNTHASE-RELATED"/>
    <property type="match status" value="1"/>
</dbReference>
<organism evidence="9 10">
    <name type="scientific">Microvirga brassicacearum</name>
    <dbReference type="NCBI Taxonomy" id="2580413"/>
    <lineage>
        <taxon>Bacteria</taxon>
        <taxon>Pseudomonadati</taxon>
        <taxon>Pseudomonadota</taxon>
        <taxon>Alphaproteobacteria</taxon>
        <taxon>Hyphomicrobiales</taxon>
        <taxon>Methylobacteriaceae</taxon>
        <taxon>Microvirga</taxon>
    </lineage>
</organism>
<evidence type="ECO:0000256" key="5">
    <source>
        <dbReference type="ARBA" id="ARBA00023315"/>
    </source>
</evidence>
<keyword evidence="2" id="KW-0536">Nodulation</keyword>
<keyword evidence="4" id="KW-0677">Repeat</keyword>
<dbReference type="InterPro" id="IPR001451">
    <property type="entry name" value="Hexapep"/>
</dbReference>
<dbReference type="Pfam" id="PF12464">
    <property type="entry name" value="Mac"/>
    <property type="match status" value="1"/>
</dbReference>
<evidence type="ECO:0000256" key="3">
    <source>
        <dbReference type="ARBA" id="ARBA00022679"/>
    </source>
</evidence>
<reference evidence="9 10" key="1">
    <citation type="journal article" date="2019" name="Microorganisms">
        <title>Genome Insights into the Novel Species Microvirga brassicacearum, a Rapeseed Endophyte with Biotechnological Potential.</title>
        <authorList>
            <person name="Jimenez-Gomez A."/>
            <person name="Saati-Santamaria Z."/>
            <person name="Igual J.M."/>
            <person name="Rivas R."/>
            <person name="Mateos P.F."/>
            <person name="Garcia-Fraile P."/>
        </authorList>
    </citation>
    <scope>NUCLEOTIDE SEQUENCE [LARGE SCALE GENOMIC DNA]</scope>
    <source>
        <strain evidence="9 10">CDVBN77</strain>
    </source>
</reference>
<dbReference type="OrthoDB" id="9815592at2"/>
<dbReference type="AlphaFoldDB" id="A0A5N3PHN8"/>
<comment type="similarity">
    <text evidence="1">Belongs to the transferase hexapeptide repeat family.</text>
</comment>
<accession>A0A5N3PHN8</accession>
<dbReference type="PANTHER" id="PTHR23416:SF23">
    <property type="entry name" value="ACETYLTRANSFERASE C18B11.09C-RELATED"/>
    <property type="match status" value="1"/>
</dbReference>
<dbReference type="PROSITE" id="PS00101">
    <property type="entry name" value="HEXAPEP_TRANSFERASES"/>
    <property type="match status" value="1"/>
</dbReference>
<dbReference type="SUPFAM" id="SSF51161">
    <property type="entry name" value="Trimeric LpxA-like enzymes"/>
    <property type="match status" value="1"/>
</dbReference>
<dbReference type="InterPro" id="IPR018357">
    <property type="entry name" value="Hexapep_transf_CS"/>
</dbReference>
<evidence type="ECO:0000256" key="6">
    <source>
        <dbReference type="ARBA" id="ARBA00055587"/>
    </source>
</evidence>